<dbReference type="OrthoDB" id="5582316at2"/>
<keyword evidence="1" id="KW-0732">Signal</keyword>
<dbReference type="AlphaFoldDB" id="A0A5R9ACR7"/>
<feature type="chain" id="PRO_5038665195" evidence="1">
    <location>
        <begin position="21"/>
        <end position="336"/>
    </location>
</feature>
<dbReference type="PANTHER" id="PTHR42941:SF1">
    <property type="entry name" value="SLL1037 PROTEIN"/>
    <property type="match status" value="1"/>
</dbReference>
<evidence type="ECO:0000313" key="3">
    <source>
        <dbReference type="Proteomes" id="UP000306544"/>
    </source>
</evidence>
<dbReference type="Pfam" id="PF16868">
    <property type="entry name" value="NMT1_3"/>
    <property type="match status" value="1"/>
</dbReference>
<comment type="caution">
    <text evidence="2">The sequence shown here is derived from an EMBL/GenBank/DDBJ whole genome shotgun (WGS) entry which is preliminary data.</text>
</comment>
<evidence type="ECO:0000256" key="1">
    <source>
        <dbReference type="SAM" id="SignalP"/>
    </source>
</evidence>
<gene>
    <name evidence="2" type="ORF">FEF27_07310</name>
</gene>
<dbReference type="Gene3D" id="3.40.190.10">
    <property type="entry name" value="Periplasmic binding protein-like II"/>
    <property type="match status" value="2"/>
</dbReference>
<name>A0A5R9ACR7_9MICC</name>
<organism evidence="2 3">
    <name type="scientific">Nesterenkonia sphaerica</name>
    <dbReference type="NCBI Taxonomy" id="1804988"/>
    <lineage>
        <taxon>Bacteria</taxon>
        <taxon>Bacillati</taxon>
        <taxon>Actinomycetota</taxon>
        <taxon>Actinomycetes</taxon>
        <taxon>Micrococcales</taxon>
        <taxon>Micrococcaceae</taxon>
        <taxon>Nesterenkonia</taxon>
    </lineage>
</organism>
<dbReference type="RefSeq" id="WP_138170190.1">
    <property type="nucleotide sequence ID" value="NZ_VAWA01000007.1"/>
</dbReference>
<sequence length="336" mass="35199">MTIRRTAAAMTAVAAMTALAACGDDNGDENGNGEEGEVEVGSEDDFITDLEFTTGGTGGTYYPLGGELSEIFSAETEASVNYVESGGSGENLGRIYNEQSQLALTQNDTAAEAINGELEDLDGIAIDNVGWIANLYPEAMHIVVREDAGVESIEDLDGMTIAVGDAGSGTRAISDAILEYYEIDYTPEVTDFGASTEMLGDDQIDASMFVAGPPVAALTSLAATTDVTLLSLDEADAEEIAEGGLFDTYAIEADTYDFLDEDVTTLSVFAALAASTTQVSEDLAYDITAALFDNADSITLDVGENISTDEALLGLGDIPLHPGAERYYDEQGIDLP</sequence>
<proteinExistence type="predicted"/>
<dbReference type="EMBL" id="VAWA01000007">
    <property type="protein sequence ID" value="TLP75825.1"/>
    <property type="molecule type" value="Genomic_DNA"/>
</dbReference>
<keyword evidence="3" id="KW-1185">Reference proteome</keyword>
<feature type="signal peptide" evidence="1">
    <location>
        <begin position="1"/>
        <end position="20"/>
    </location>
</feature>
<dbReference type="PANTHER" id="PTHR42941">
    <property type="entry name" value="SLL1037 PROTEIN"/>
    <property type="match status" value="1"/>
</dbReference>
<dbReference type="Proteomes" id="UP000306544">
    <property type="component" value="Unassembled WGS sequence"/>
</dbReference>
<dbReference type="InterPro" id="IPR011852">
    <property type="entry name" value="TRAP_TAXI"/>
</dbReference>
<dbReference type="SUPFAM" id="SSF53850">
    <property type="entry name" value="Periplasmic binding protein-like II"/>
    <property type="match status" value="1"/>
</dbReference>
<dbReference type="NCBIfam" id="TIGR02122">
    <property type="entry name" value="TRAP_TAXI"/>
    <property type="match status" value="1"/>
</dbReference>
<reference evidence="2 3" key="1">
    <citation type="submission" date="2019-05" db="EMBL/GenBank/DDBJ databases">
        <title>Nesterenkonia sp. GY239, isolated from the Southern Atlantic Ocean.</title>
        <authorList>
            <person name="Zhang G."/>
        </authorList>
    </citation>
    <scope>NUCLEOTIDE SEQUENCE [LARGE SCALE GENOMIC DNA]</scope>
    <source>
        <strain evidence="2 3">GY239</strain>
    </source>
</reference>
<dbReference type="PROSITE" id="PS51257">
    <property type="entry name" value="PROKAR_LIPOPROTEIN"/>
    <property type="match status" value="1"/>
</dbReference>
<accession>A0A5R9ACR7</accession>
<dbReference type="CDD" id="cd13520">
    <property type="entry name" value="PBP2_TAXI_TRAP"/>
    <property type="match status" value="1"/>
</dbReference>
<evidence type="ECO:0000313" key="2">
    <source>
        <dbReference type="EMBL" id="TLP75825.1"/>
    </source>
</evidence>
<protein>
    <submittedName>
        <fullName evidence="2">TAXI family TRAP transporter solute-binding subunit</fullName>
    </submittedName>
</protein>